<evidence type="ECO:0000313" key="20">
    <source>
        <dbReference type="Proteomes" id="UP000473113"/>
    </source>
</evidence>
<dbReference type="EMBL" id="JAANDN010000116">
    <property type="protein sequence ID" value="NUY69517.1"/>
    <property type="molecule type" value="Genomic_DNA"/>
</dbReference>
<evidence type="ECO:0000313" key="3">
    <source>
        <dbReference type="EMBL" id="KMR35124.1"/>
    </source>
</evidence>
<evidence type="ECO:0000313" key="8">
    <source>
        <dbReference type="EMBL" id="MVL45521.1"/>
    </source>
</evidence>
<evidence type="ECO:0000313" key="15">
    <source>
        <dbReference type="Proteomes" id="UP000433366"/>
    </source>
</evidence>
<dbReference type="Proteomes" id="UP000433366">
    <property type="component" value="Unassembled WGS sequence"/>
</dbReference>
<organism evidence="12 22">
    <name type="scientific">Staphylococcus aureus</name>
    <dbReference type="NCBI Taxonomy" id="1280"/>
    <lineage>
        <taxon>Bacteria</taxon>
        <taxon>Bacillati</taxon>
        <taxon>Bacillota</taxon>
        <taxon>Bacilli</taxon>
        <taxon>Bacillales</taxon>
        <taxon>Staphylococcaceae</taxon>
        <taxon>Staphylococcus</taxon>
    </lineage>
</organism>
<accession>A0A4P7P2C1</accession>
<dbReference type="RefSeq" id="WP_001790628.1">
    <property type="nucleotide sequence ID" value="NZ_AP014921.1"/>
</dbReference>
<dbReference type="EMBL" id="LALQ01000023">
    <property type="protein sequence ID" value="KMR57290.1"/>
    <property type="molecule type" value="Genomic_DNA"/>
</dbReference>
<dbReference type="Proteomes" id="UP000561555">
    <property type="component" value="Unassembled WGS sequence"/>
</dbReference>
<evidence type="ECO:0000313" key="17">
    <source>
        <dbReference type="Proteomes" id="UP000451682"/>
    </source>
</evidence>
<evidence type="ECO:0000313" key="13">
    <source>
        <dbReference type="EMBL" id="TXL39959.1"/>
    </source>
</evidence>
<evidence type="ECO:0000313" key="5">
    <source>
        <dbReference type="EMBL" id="KSA80540.1"/>
    </source>
</evidence>
<dbReference type="Proteomes" id="UP000471199">
    <property type="component" value="Unassembled WGS sequence"/>
</dbReference>
<dbReference type="AlphaFoldDB" id="A0A133QBS3"/>
<dbReference type="EMBL" id="WPRH01000482">
    <property type="protein sequence ID" value="MVI55842.1"/>
    <property type="molecule type" value="Genomic_DNA"/>
</dbReference>
<sequence>MKLHWYIYYFLSISVILFMIIYHYLATSMTVDYEITVSIAKLLL</sequence>
<reference evidence="3" key="1">
    <citation type="journal article" date="2015" name="J. Infect. Dis.">
        <title>Parallel Epidemics of Community-Associated Methicillin-Resistant Staphylococcus aureus USA300 Infection in North and South America.</title>
        <authorList>
            <person name="Planet P.J."/>
            <person name="Diaz L."/>
            <person name="Kolokotronis S.O."/>
            <person name="Narechania A."/>
            <person name="Reyes J."/>
            <person name="Xing G."/>
            <person name="Rincon S."/>
            <person name="Smith H."/>
            <person name="Panesso D."/>
            <person name="Ryan C."/>
            <person name="Smith D.P."/>
            <person name="Guzman M."/>
            <person name="Zurita J."/>
            <person name="Sebra R."/>
            <person name="Deikus G."/>
            <person name="Nolan R.L."/>
            <person name="Tenover F.C."/>
            <person name="Weinstock G.M."/>
            <person name="Robinson D.A."/>
            <person name="Arias C.A."/>
        </authorList>
    </citation>
    <scope>NUCLEOTIDE SEQUENCE</scope>
    <source>
        <strain evidence="3">CA15</strain>
        <strain evidence="4">M121</strain>
    </source>
</reference>
<evidence type="ECO:0000313" key="10">
    <source>
        <dbReference type="EMBL" id="NDP57298.1"/>
    </source>
</evidence>
<dbReference type="EMBL" id="LFVP01000003">
    <property type="protein sequence ID" value="KSA80540.1"/>
    <property type="molecule type" value="Genomic_DNA"/>
</dbReference>
<dbReference type="Proteomes" id="UP000217245">
    <property type="component" value="Chromosome"/>
</dbReference>
<evidence type="ECO:0000313" key="16">
    <source>
        <dbReference type="Proteomes" id="UP000434412"/>
    </source>
</evidence>
<reference evidence="5" key="3">
    <citation type="journal article" date="2016" name="J. Infect. Dis.">
        <title>Comparative Genomics of Community-Associated Methicillin-Resistant Staphylococcus aureus Shows the Emergence of Clone ST8-USA300 in Geneva, Switzerland.</title>
        <authorList>
            <person name="Von Dach E."/>
            <person name="Diene S.M."/>
            <person name="Fankhauser C."/>
            <person name="Schrenzel J."/>
            <person name="Harbarth S."/>
            <person name="Francois P."/>
        </authorList>
    </citation>
    <scope>NUCLEOTIDE SEQUENCE</scope>
    <source>
        <strain evidence="5">MRSA_S26</strain>
    </source>
</reference>
<feature type="transmembrane region" description="Helical" evidence="1">
    <location>
        <begin position="6"/>
        <end position="25"/>
    </location>
</feature>
<dbReference type="Proteomes" id="UP000434412">
    <property type="component" value="Unassembled WGS sequence"/>
</dbReference>
<evidence type="ECO:0000313" key="7">
    <source>
        <dbReference type="EMBL" id="MVK34085.1"/>
    </source>
</evidence>
<dbReference type="EMBL" id="WPVZ01000475">
    <property type="protein sequence ID" value="MVL45521.1"/>
    <property type="molecule type" value="Genomic_DNA"/>
</dbReference>
<reference evidence="11 20" key="9">
    <citation type="submission" date="2020-02" db="EMBL/GenBank/DDBJ databases">
        <title>Detection of Heterogeneous Vancomycin Intermediate Resistance in Methicillin Resistant Staphylococcus aureus Isolates from Latin-America.</title>
        <authorList>
            <person name="Castro-Cardozo B."/>
            <person name="Berrio M."/>
            <person name="Vargas M.L."/>
            <person name="Carvajal L.P."/>
            <person name="Millan L.V."/>
            <person name="Rios R."/>
            <person name="Hernandez A."/>
            <person name="Rincon S.L."/>
            <person name="Cubides P."/>
            <person name="Forero E."/>
            <person name="Dinh A."/>
            <person name="Seas C."/>
            <person name="Munita J.M."/>
            <person name="Arias C.A."/>
            <person name="Reyes J."/>
            <person name="Diaz L."/>
        </authorList>
    </citation>
    <scope>NUCLEOTIDE SEQUENCE [LARGE SCALE GENOMIC DNA]</scope>
    <source>
        <strain evidence="11 20">UG255</strain>
    </source>
</reference>
<evidence type="ECO:0000313" key="22">
    <source>
        <dbReference type="Proteomes" id="UP000561555"/>
    </source>
</evidence>
<reference evidence="15 16" key="6">
    <citation type="submission" date="2019-11" db="EMBL/GenBank/DDBJ databases">
        <title>Implementation of targeted gown and glove precautions to prevent Staphylococcus aureus acquisition in community-based nursing homes.</title>
        <authorList>
            <person name="Stine O.C."/>
        </authorList>
    </citation>
    <scope>NUCLEOTIDE SEQUENCE [LARGE SCALE GENOMIC DNA]</scope>
    <source>
        <strain evidence="9 21">S_1081.LBCF.DN</strain>
        <strain evidence="8 16">S_2023.LVRQ.AN</strain>
        <strain evidence="7 19">S_2062.LAUP.DI</strain>
        <strain evidence="6 15">S_4031.LGMP.AI</strain>
    </source>
</reference>
<evidence type="ECO:0000313" key="21">
    <source>
        <dbReference type="Proteomes" id="UP000478867"/>
    </source>
</evidence>
<protein>
    <submittedName>
        <fullName evidence="12">Uncharacterized protein</fullName>
    </submittedName>
</protein>
<evidence type="ECO:0000313" key="14">
    <source>
        <dbReference type="Proteomes" id="UP000217245"/>
    </source>
</evidence>
<reference evidence="13 17" key="5">
    <citation type="submission" date="2018-06" db="EMBL/GenBank/DDBJ databases">
        <title>Whole genome sequencing to identify and define MRSA outbreaks.</title>
        <authorList>
            <person name="Sullivan M.J."/>
            <person name="Altman D.R."/>
            <person name="Chacko K."/>
            <person name="Ciferri B."/>
            <person name="Webster E."/>
            <person name="Deikus G."/>
            <person name="Lewis M."/>
            <person name="Khan Z."/>
            <person name="Beckford C."/>
            <person name="Rendo A."/>
            <person name="Samaroo F."/>
            <person name="Sebra R."/>
            <person name="Karam-Howlin R."/>
            <person name="Southwick K."/>
            <person name="Adams E."/>
            <person name="Ying L."/>
            <person name="Kornblum J."/>
            <person name="Factor S."/>
            <person name="Danesh Yazdi M."/>
            <person name="Dingle T."/>
            <person name="Hamula C."/>
            <person name="Bashir A."/>
            <person name="Schadt E."/>
            <person name="Kasarskis A."/>
            <person name="Patel G."/>
            <person name="Wallach F."/>
            <person name="Gibbs K."/>
            <person name="Van Bakel H."/>
        </authorList>
    </citation>
    <scope>NUCLEOTIDE SEQUENCE [LARGE SCALE GENOMIC DNA]</scope>
    <source>
        <strain evidence="13">Pt013</strain>
        <strain evidence="17">pt013</strain>
    </source>
</reference>
<dbReference type="Proteomes" id="UP000052129">
    <property type="component" value="Unassembled WGS sequence"/>
</dbReference>
<dbReference type="EMBL" id="QNXF01000003">
    <property type="protein sequence ID" value="TXL39959.1"/>
    <property type="molecule type" value="Genomic_DNA"/>
</dbReference>
<evidence type="ECO:0000313" key="6">
    <source>
        <dbReference type="EMBL" id="MVI55842.1"/>
    </source>
</evidence>
<dbReference type="Proteomes" id="UP000473113">
    <property type="component" value="Unassembled WGS sequence"/>
</dbReference>
<reference evidence="10 18" key="8">
    <citation type="submission" date="2020-01" db="EMBL/GenBank/DDBJ databases">
        <title>Analysis of Virulence and Antimicrobial Resistance Gene Carriage in Staphylococcus aureus Infections in Equids Using Whole Genome Sequencing.</title>
        <authorList>
            <person name="Little S.V."/>
            <person name="Hillhouse A.E."/>
            <person name="Cohen N.D."/>
            <person name="Lawhon S.D."/>
            <person name="Bryan L.K."/>
        </authorList>
    </citation>
    <scope>NUCLEOTIDE SEQUENCE [LARGE SCALE GENOMIC DNA]</scope>
    <source>
        <strain evidence="10 18">61-017</strain>
    </source>
</reference>
<accession>A0A1E8X081</accession>
<name>A0A133QBS3_STAAU</name>
<keyword evidence="1" id="KW-0812">Transmembrane</keyword>
<reference evidence="2 14" key="4">
    <citation type="submission" date="2017-09" db="EMBL/GenBank/DDBJ databases">
        <title>A single nucleotide polymorphism in the Staphylococcus aureus virulence regulator SaeR abolishes pathogenesis.</title>
        <authorList>
            <person name="Copin R.J."/>
            <person name="Sause W."/>
            <person name="Shopsin B."/>
            <person name="Torres V.J."/>
        </authorList>
    </citation>
    <scope>NUCLEOTIDE SEQUENCE [LARGE SCALE GENOMIC DNA]</scope>
    <source>
        <strain evidence="14">Newman</strain>
        <strain evidence="2">Newman_D2C</strain>
    </source>
</reference>
<reference evidence="5" key="2">
    <citation type="submission" date="2015-06" db="EMBL/GenBank/DDBJ databases">
        <authorList>
            <person name="Diene S.M."/>
            <person name="Von Dach E."/>
            <person name="Fankhauser C."/>
            <person name="Schrenzel J."/>
            <person name="Harbarth S."/>
            <person name="Francois P."/>
        </authorList>
    </citation>
    <scope>NUCLEOTIDE SEQUENCE</scope>
    <source>
        <strain evidence="5">MRSA_S26</strain>
    </source>
</reference>
<dbReference type="Proteomes" id="UP000466646">
    <property type="component" value="Unassembled WGS sequence"/>
</dbReference>
<evidence type="ECO:0000313" key="19">
    <source>
        <dbReference type="Proteomes" id="UP000471199"/>
    </source>
</evidence>
<evidence type="ECO:0000313" key="18">
    <source>
        <dbReference type="Proteomes" id="UP000466646"/>
    </source>
</evidence>
<dbReference type="EMBL" id="CP023391">
    <property type="protein sequence ID" value="ATC70119.1"/>
    <property type="molecule type" value="Genomic_DNA"/>
</dbReference>
<evidence type="ECO:0000313" key="2">
    <source>
        <dbReference type="EMBL" id="ATC70119.1"/>
    </source>
</evidence>
<accession>A0A133QBS3</accession>
<keyword evidence="1" id="KW-0472">Membrane</keyword>
<dbReference type="EMBL" id="WPTS01000019">
    <property type="protein sequence ID" value="MVK34085.1"/>
    <property type="molecule type" value="Genomic_DNA"/>
</dbReference>
<dbReference type="EMBL" id="LALJ01000057">
    <property type="protein sequence ID" value="KMR35124.1"/>
    <property type="molecule type" value="Genomic_DNA"/>
</dbReference>
<reference evidence="12 22" key="7">
    <citation type="journal article" date="2020" name="J. Antimicrob. Chemother.">
        <title>Detection of heterogeneous vancomycin intermediate resistance in MRSA isolates from Latin America.</title>
        <authorList>
            <person name="Castro B.E."/>
            <person name="Berrio M."/>
            <person name="Vargas M.L."/>
            <person name="Carvajal L.P."/>
            <person name="Millan L.V."/>
            <person name="Rios R."/>
            <person name="Hernandez A.K."/>
            <person name="Rincon S."/>
            <person name="Cubides P."/>
            <person name="Forero E."/>
            <person name="Dinh A."/>
            <person name="Seas C."/>
            <person name="Munita J.M."/>
            <person name="Arias C.A."/>
            <person name="Reyes J."/>
            <person name="Diaz L."/>
        </authorList>
    </citation>
    <scope>NUCLEOTIDE SEQUENCE [LARGE SCALE GENOMIC DNA]</scope>
    <source>
        <strain evidence="12 22">UP89</strain>
    </source>
</reference>
<dbReference type="Proteomes" id="UP000451682">
    <property type="component" value="Unassembled WGS sequence"/>
</dbReference>
<keyword evidence="1" id="KW-1133">Transmembrane helix</keyword>
<evidence type="ECO:0000313" key="4">
    <source>
        <dbReference type="EMBL" id="KMR57290.1"/>
    </source>
</evidence>
<evidence type="ECO:0000313" key="12">
    <source>
        <dbReference type="EMBL" id="NUY69517.1"/>
    </source>
</evidence>
<dbReference type="EMBL" id="JAAFLG010000032">
    <property type="protein sequence ID" value="NDP57298.1"/>
    <property type="molecule type" value="Genomic_DNA"/>
</dbReference>
<proteinExistence type="predicted"/>
<evidence type="ECO:0000256" key="1">
    <source>
        <dbReference type="SAM" id="Phobius"/>
    </source>
</evidence>
<dbReference type="EMBL" id="WPXC01000034">
    <property type="protein sequence ID" value="MVM11816.1"/>
    <property type="molecule type" value="Genomic_DNA"/>
</dbReference>
<gene>
    <name evidence="5" type="ORF">ACR79_07065</name>
    <name evidence="2" type="ORF">CNH36_00145</name>
    <name evidence="13" type="ORF">DQU50_10705</name>
    <name evidence="4" type="ORF">EP54_06820</name>
    <name evidence="3" type="ORF">EQ90_14320</name>
    <name evidence="11" type="ORF">G6Y24_10020</name>
    <name evidence="6" type="ORF">GO793_08255</name>
    <name evidence="7" type="ORF">GO814_02930</name>
    <name evidence="8" type="ORF">GO941_08480</name>
    <name evidence="9" type="ORF">GO942_14210</name>
    <name evidence="12" type="ORF">GQX52_13040</name>
    <name evidence="10" type="ORF">GZ130_11965</name>
</gene>
<evidence type="ECO:0000313" key="11">
    <source>
        <dbReference type="EMBL" id="NGW67829.1"/>
    </source>
</evidence>
<dbReference type="Proteomes" id="UP000478867">
    <property type="component" value="Unassembled WGS sequence"/>
</dbReference>
<dbReference type="EMBL" id="JAALTR010000234">
    <property type="protein sequence ID" value="NGW67829.1"/>
    <property type="molecule type" value="Genomic_DNA"/>
</dbReference>
<evidence type="ECO:0000313" key="9">
    <source>
        <dbReference type="EMBL" id="MVM11816.1"/>
    </source>
</evidence>